<dbReference type="Gene3D" id="2.40.440.10">
    <property type="entry name" value="L,D-transpeptidase catalytic domain-like"/>
    <property type="match status" value="1"/>
</dbReference>
<dbReference type="AlphaFoldDB" id="A0A154MEC4"/>
<comment type="caution">
    <text evidence="11">The sequence shown here is derived from an EMBL/GenBank/DDBJ whole genome shotgun (WGS) entry which is preliminary data.</text>
</comment>
<feature type="active site" description="Nucleophile" evidence="7">
    <location>
        <position position="339"/>
    </location>
</feature>
<dbReference type="EMBL" id="LOBU02000015">
    <property type="protein sequence ID" value="OKA06063.1"/>
    <property type="molecule type" value="Genomic_DNA"/>
</dbReference>
<reference evidence="12 14" key="2">
    <citation type="submission" date="2016-11" db="EMBL/GenBank/DDBJ databases">
        <title>Genome sequencing of Amycolatopsis regifaucium.</title>
        <authorList>
            <person name="Mayilraj S."/>
            <person name="Kaur N."/>
        </authorList>
    </citation>
    <scope>NUCLEOTIDE SEQUENCE [LARGE SCALE GENOMIC DNA]</scope>
    <source>
        <strain evidence="12 14">GY080</strain>
    </source>
</reference>
<dbReference type="CDD" id="cd16913">
    <property type="entry name" value="YkuD_like"/>
    <property type="match status" value="1"/>
</dbReference>
<keyword evidence="5" id="KW-0012">Acyltransferase</keyword>
<evidence type="ECO:0000313" key="14">
    <source>
        <dbReference type="Proteomes" id="UP000186883"/>
    </source>
</evidence>
<evidence type="ECO:0000256" key="5">
    <source>
        <dbReference type="ARBA" id="ARBA00023315"/>
    </source>
</evidence>
<dbReference type="GO" id="GO:0071555">
    <property type="term" value="P:cell wall organization"/>
    <property type="evidence" value="ECO:0007669"/>
    <property type="project" value="UniProtKB-UniRule"/>
</dbReference>
<organism evidence="11 13">
    <name type="scientific">Amycolatopsis regifaucium</name>
    <dbReference type="NCBI Taxonomy" id="546365"/>
    <lineage>
        <taxon>Bacteria</taxon>
        <taxon>Bacillati</taxon>
        <taxon>Actinomycetota</taxon>
        <taxon>Actinomycetes</taxon>
        <taxon>Pseudonocardiales</taxon>
        <taxon>Pseudonocardiaceae</taxon>
        <taxon>Amycolatopsis</taxon>
    </lineage>
</organism>
<dbReference type="PROSITE" id="PS51257">
    <property type="entry name" value="PROKAR_LIPOPROTEIN"/>
    <property type="match status" value="1"/>
</dbReference>
<dbReference type="PANTHER" id="PTHR30582">
    <property type="entry name" value="L,D-TRANSPEPTIDASE"/>
    <property type="match status" value="1"/>
</dbReference>
<name>A0A154MEC4_9PSEU</name>
<sequence>MIERRTVFKAALAAGAAMLAAACSSEEGGNAKPQGSGGEGESSAPPVAKITAEPAVDAKDASVVTPVVVKVADGKLTEVKVTGESGKDVKGELSADGLTWTASEVLGYGKTYTYAAKATGSDNKTAELKGTFTTVKPAKEVRATLNPTDDAEVGVGMPISVKFASPVKDKAAAEKALKVKTDKDVEGSWGWLSDTQVDWRPKEYWPANITVSVEAKLYGVALGGGAYGKADVTTKFKIGRNQVVKIHTPDHVMKVYRGGAESASYPCSNGLDGDVQRNTPNGTFIVMTKEPMARFDNARYGYTNVNKKWSCRISNNGEYIHENQDNAANIGKANTSHGCVNLLEADAKKYFDSAMIGDPVEITGSKLGSPTKSDVKNWFYDWKSWKALSAIK</sequence>
<evidence type="ECO:0000256" key="2">
    <source>
        <dbReference type="ARBA" id="ARBA00022679"/>
    </source>
</evidence>
<dbReference type="Gene3D" id="2.60.40.3710">
    <property type="match status" value="1"/>
</dbReference>
<dbReference type="Pfam" id="PF03734">
    <property type="entry name" value="YkuD"/>
    <property type="match status" value="1"/>
</dbReference>
<dbReference type="InterPro" id="IPR041280">
    <property type="entry name" value="Big_10"/>
</dbReference>
<dbReference type="OrthoDB" id="5242354at2"/>
<evidence type="ECO:0000256" key="3">
    <source>
        <dbReference type="ARBA" id="ARBA00022960"/>
    </source>
</evidence>
<dbReference type="GO" id="GO:0071972">
    <property type="term" value="F:peptidoglycan L,D-transpeptidase activity"/>
    <property type="evidence" value="ECO:0007669"/>
    <property type="project" value="TreeGrafter"/>
</dbReference>
<protein>
    <submittedName>
        <fullName evidence="11">L,D-transpeptidase</fullName>
    </submittedName>
</protein>
<dbReference type="InterPro" id="IPR050979">
    <property type="entry name" value="LD-transpeptidase"/>
</dbReference>
<dbReference type="UniPathway" id="UPA00219"/>
<dbReference type="Proteomes" id="UP000186883">
    <property type="component" value="Unassembled WGS sequence"/>
</dbReference>
<comment type="pathway">
    <text evidence="1 7">Cell wall biogenesis; peptidoglycan biosynthesis.</text>
</comment>
<proteinExistence type="predicted"/>
<evidence type="ECO:0000256" key="1">
    <source>
        <dbReference type="ARBA" id="ARBA00004752"/>
    </source>
</evidence>
<dbReference type="PANTHER" id="PTHR30582:SF2">
    <property type="entry name" value="L,D-TRANSPEPTIDASE YCIB-RELATED"/>
    <property type="match status" value="1"/>
</dbReference>
<dbReference type="GO" id="GO:0018104">
    <property type="term" value="P:peptidoglycan-protein cross-linking"/>
    <property type="evidence" value="ECO:0007669"/>
    <property type="project" value="TreeGrafter"/>
</dbReference>
<evidence type="ECO:0000313" key="11">
    <source>
        <dbReference type="EMBL" id="KZB82563.1"/>
    </source>
</evidence>
<dbReference type="SUPFAM" id="SSF141523">
    <property type="entry name" value="L,D-transpeptidase catalytic domain-like"/>
    <property type="match status" value="1"/>
</dbReference>
<keyword evidence="4 7" id="KW-0573">Peptidoglycan synthesis</keyword>
<evidence type="ECO:0000313" key="12">
    <source>
        <dbReference type="EMBL" id="OKA06063.1"/>
    </source>
</evidence>
<keyword evidence="3 7" id="KW-0133">Cell shape</keyword>
<feature type="signal peptide" evidence="9">
    <location>
        <begin position="1"/>
        <end position="22"/>
    </location>
</feature>
<dbReference type="PROSITE" id="PS52029">
    <property type="entry name" value="LD_TPASE"/>
    <property type="match status" value="1"/>
</dbReference>
<dbReference type="Pfam" id="PF17964">
    <property type="entry name" value="Big_10"/>
    <property type="match status" value="1"/>
</dbReference>
<evidence type="ECO:0000256" key="7">
    <source>
        <dbReference type="PROSITE-ProRule" id="PRU01373"/>
    </source>
</evidence>
<accession>A0A154MEC4</accession>
<keyword evidence="6 7" id="KW-0961">Cell wall biogenesis/degradation</keyword>
<feature type="active site" description="Proton donor/acceptor" evidence="7">
    <location>
        <position position="321"/>
    </location>
</feature>
<gene>
    <name evidence="12" type="ORF">ATP06_0223155</name>
    <name evidence="11" type="ORF">AVL48_07845</name>
</gene>
<keyword evidence="9" id="KW-0732">Signal</keyword>
<evidence type="ECO:0000256" key="4">
    <source>
        <dbReference type="ARBA" id="ARBA00022984"/>
    </source>
</evidence>
<feature type="domain" description="L,D-TPase catalytic" evidence="10">
    <location>
        <begin position="242"/>
        <end position="363"/>
    </location>
</feature>
<evidence type="ECO:0000256" key="6">
    <source>
        <dbReference type="ARBA" id="ARBA00023316"/>
    </source>
</evidence>
<evidence type="ECO:0000313" key="13">
    <source>
        <dbReference type="Proteomes" id="UP000076321"/>
    </source>
</evidence>
<dbReference type="Proteomes" id="UP000076321">
    <property type="component" value="Unassembled WGS sequence"/>
</dbReference>
<evidence type="ECO:0000256" key="9">
    <source>
        <dbReference type="SAM" id="SignalP"/>
    </source>
</evidence>
<dbReference type="CDD" id="cd13432">
    <property type="entry name" value="LDT_IgD_like_2"/>
    <property type="match status" value="1"/>
</dbReference>
<dbReference type="Gene3D" id="2.60.40.3780">
    <property type="match status" value="1"/>
</dbReference>
<evidence type="ECO:0000259" key="10">
    <source>
        <dbReference type="PROSITE" id="PS52029"/>
    </source>
</evidence>
<reference evidence="11 13" key="1">
    <citation type="submission" date="2015-12" db="EMBL/GenBank/DDBJ databases">
        <title>Amycolatopsis regifaucium genome sequencing and assembly.</title>
        <authorList>
            <person name="Mayilraj S."/>
        </authorList>
    </citation>
    <scope>NUCLEOTIDE SEQUENCE [LARGE SCALE GENOMIC DNA]</scope>
    <source>
        <strain evidence="11 13">GY080</strain>
    </source>
</reference>
<dbReference type="EMBL" id="LQCI01000034">
    <property type="protein sequence ID" value="KZB82563.1"/>
    <property type="molecule type" value="Genomic_DNA"/>
</dbReference>
<dbReference type="GO" id="GO:0008360">
    <property type="term" value="P:regulation of cell shape"/>
    <property type="evidence" value="ECO:0007669"/>
    <property type="project" value="UniProtKB-UniRule"/>
</dbReference>
<keyword evidence="14" id="KW-1185">Reference proteome</keyword>
<dbReference type="GO" id="GO:0005576">
    <property type="term" value="C:extracellular region"/>
    <property type="evidence" value="ECO:0007669"/>
    <property type="project" value="TreeGrafter"/>
</dbReference>
<feature type="region of interest" description="Disordered" evidence="8">
    <location>
        <begin position="26"/>
        <end position="46"/>
    </location>
</feature>
<feature type="chain" id="PRO_5043134802" evidence="9">
    <location>
        <begin position="23"/>
        <end position="392"/>
    </location>
</feature>
<dbReference type="GO" id="GO:0016746">
    <property type="term" value="F:acyltransferase activity"/>
    <property type="evidence" value="ECO:0007669"/>
    <property type="project" value="UniProtKB-KW"/>
</dbReference>
<evidence type="ECO:0000256" key="8">
    <source>
        <dbReference type="SAM" id="MobiDB-lite"/>
    </source>
</evidence>
<dbReference type="InterPro" id="IPR005490">
    <property type="entry name" value="LD_TPept_cat_dom"/>
</dbReference>
<dbReference type="RefSeq" id="WP_061980586.1">
    <property type="nucleotide sequence ID" value="NZ_FOPQ01000001.1"/>
</dbReference>
<keyword evidence="2" id="KW-0808">Transferase</keyword>
<dbReference type="InterPro" id="IPR038063">
    <property type="entry name" value="Transpep_catalytic_dom"/>
</dbReference>